<name>A0A5B7YI96_9ALTE</name>
<dbReference type="EMBL" id="CP039853">
    <property type="protein sequence ID" value="QCZ95377.1"/>
    <property type="molecule type" value="Genomic_DNA"/>
</dbReference>
<keyword evidence="2" id="KW-1185">Reference proteome</keyword>
<proteinExistence type="predicted"/>
<sequence>MKIVEKYLDGDEIREFRRLNDQEVKTLLGSDHASQQLLASVYGRWIYCDCCTPTTIKRFTETNTYFLATMSGRASHKTSCPLYRLEQGGAGEGQLPEKVGTRFSFSAYAAEEGNAKQSVVENPTGQVIGRADKLYSLMASLLTDAGTNTISYGEAPTFETQSRKIRAAAKKYSIGGKSLLEYMYFGFGSIKKAIEKMQSNERLWVGKNKPQSLVIAQVESVKIENGETTVKVKDDWEVTLPIDAKVTRLNGAFSLAKGPLMVAMIIADRSTNDAMIYGVTRCFISPIVNTHNFMLVDSDLERTFARVATRVIIEMEGGGRILKPLIPVQVDGKPVLVDFVIQKDKQHIAVEVMGKWEDPLYRARKETVLPLMEKVYDQVVSVGMDTSTIRNDFFEESYQLVKTLLND</sequence>
<keyword evidence="1" id="KW-0614">Plasmid</keyword>
<evidence type="ECO:0000313" key="1">
    <source>
        <dbReference type="EMBL" id="QCZ95377.1"/>
    </source>
</evidence>
<evidence type="ECO:0000313" key="2">
    <source>
        <dbReference type="Proteomes" id="UP000304912"/>
    </source>
</evidence>
<dbReference type="Proteomes" id="UP000304912">
    <property type="component" value="Plasmid plas12"/>
</dbReference>
<accession>A0A5B7YI96</accession>
<dbReference type="KEGG" id="salk:FBQ74_17715"/>
<protein>
    <submittedName>
        <fullName evidence="1">DUF1173 family protein</fullName>
    </submittedName>
</protein>
<dbReference type="OrthoDB" id="6377168at2"/>
<organism evidence="1 2">
    <name type="scientific">Salinimonas iocasae</name>
    <dbReference type="NCBI Taxonomy" id="2572577"/>
    <lineage>
        <taxon>Bacteria</taxon>
        <taxon>Pseudomonadati</taxon>
        <taxon>Pseudomonadota</taxon>
        <taxon>Gammaproteobacteria</taxon>
        <taxon>Alteromonadales</taxon>
        <taxon>Alteromonadaceae</taxon>
        <taxon>Alteromonas/Salinimonas group</taxon>
        <taxon>Salinimonas</taxon>
    </lineage>
</organism>
<dbReference type="AlphaFoldDB" id="A0A5B7YI96"/>
<reference evidence="1 2" key="1">
    <citation type="submission" date="2019-04" db="EMBL/GenBank/DDBJ databases">
        <title>Salinimonas iocasae sp. nov., a halophilic bacterium isolated from the outer tube casing of tubeworms in Okinawa Trough.</title>
        <authorList>
            <person name="Zhang H."/>
            <person name="Wang H."/>
            <person name="Li C."/>
        </authorList>
    </citation>
    <scope>NUCLEOTIDE SEQUENCE [LARGE SCALE GENOMIC DNA]</scope>
    <source>
        <strain evidence="1 2">KX18D6</strain>
        <plasmid evidence="1 2">plas12</plasmid>
    </source>
</reference>
<geneLocation type="plasmid" evidence="1 2">
    <name>plas12</name>
</geneLocation>
<dbReference type="RefSeq" id="WP_139758084.1">
    <property type="nucleotide sequence ID" value="NZ_CP039853.1"/>
</dbReference>
<gene>
    <name evidence="1" type="ORF">FBQ74_17715</name>
</gene>